<dbReference type="InterPro" id="IPR054738">
    <property type="entry name" value="Siphovirus-type_tail_C"/>
</dbReference>
<dbReference type="Gene3D" id="2.40.30.200">
    <property type="match status" value="1"/>
</dbReference>
<name>A0A8S5PV39_9CAUD</name>
<dbReference type="EMBL" id="BK015517">
    <property type="protein sequence ID" value="DAE10632.1"/>
    <property type="molecule type" value="Genomic_DNA"/>
</dbReference>
<evidence type="ECO:0000313" key="2">
    <source>
        <dbReference type="EMBL" id="DAE10632.1"/>
    </source>
</evidence>
<proteinExistence type="predicted"/>
<dbReference type="Gene3D" id="2.60.120.860">
    <property type="match status" value="1"/>
</dbReference>
<feature type="domain" description="Siphovirus-type tail component C-terminal" evidence="1">
    <location>
        <begin position="173"/>
        <end position="270"/>
    </location>
</feature>
<dbReference type="Pfam" id="PF22768">
    <property type="entry name" value="SPP1_Dit"/>
    <property type="match status" value="1"/>
</dbReference>
<protein>
    <submittedName>
        <fullName evidence="2">Tail protein</fullName>
    </submittedName>
</protein>
<organism evidence="2">
    <name type="scientific">Siphoviridae sp. ctlgF9</name>
    <dbReference type="NCBI Taxonomy" id="2825649"/>
    <lineage>
        <taxon>Viruses</taxon>
        <taxon>Duplodnaviria</taxon>
        <taxon>Heunggongvirae</taxon>
        <taxon>Uroviricota</taxon>
        <taxon>Caudoviricetes</taxon>
    </lineage>
</organism>
<accession>A0A8S5PV39</accession>
<evidence type="ECO:0000259" key="1">
    <source>
        <dbReference type="Pfam" id="PF22768"/>
    </source>
</evidence>
<reference evidence="2" key="1">
    <citation type="journal article" date="2021" name="Proc. Natl. Acad. Sci. U.S.A.">
        <title>A Catalog of Tens of Thousands of Viruses from Human Metagenomes Reveals Hidden Associations with Chronic Diseases.</title>
        <authorList>
            <person name="Tisza M.J."/>
            <person name="Buck C.B."/>
        </authorList>
    </citation>
    <scope>NUCLEOTIDE SEQUENCE</scope>
    <source>
        <strain evidence="2">CtlgF9</strain>
    </source>
</reference>
<sequence length="275" mass="30284">MIIKLNNFVINDRESRFYLDTVKGFAIPEIRTSSAVLTERDGGYVASQFYGMRKVSIQGRIFGEDEAELEEKRKEIMAAVRQRSIAIELITNAGNSYLVNGHLTDSEMDFDRLINSSDFRFEFLCPDPVIYDNTDGTALSVQVGKQRGGGYVFPYVLPVSWQSGSGDVTARNNGNTPVKPVIKFKGSMTDPTLINVTTGKLVQLSSFSAPEGSEVVIDTRTRSVLLNGGNIFDKLSDQSTFFSLQPGDNVFRLESASGADTVVATVEWRNGFMGV</sequence>